<evidence type="ECO:0000256" key="6">
    <source>
        <dbReference type="ARBA" id="ARBA00022840"/>
    </source>
</evidence>
<organism evidence="8 9">
    <name type="scientific">Emiliania huxleyi (strain CCMP1516)</name>
    <dbReference type="NCBI Taxonomy" id="280463"/>
    <lineage>
        <taxon>Eukaryota</taxon>
        <taxon>Haptista</taxon>
        <taxon>Haptophyta</taxon>
        <taxon>Prymnesiophyceae</taxon>
        <taxon>Isochrysidales</taxon>
        <taxon>Noelaerhabdaceae</taxon>
        <taxon>Emiliania</taxon>
    </lineage>
</organism>
<dbReference type="Pfam" id="PF08543">
    <property type="entry name" value="Phos_pyr_kin"/>
    <property type="match status" value="1"/>
</dbReference>
<comment type="similarity">
    <text evidence="1">Belongs to the pyridoxine kinase family.</text>
</comment>
<dbReference type="Gene3D" id="3.40.1190.20">
    <property type="match status" value="1"/>
</dbReference>
<keyword evidence="4" id="KW-0547">Nucleotide-binding</keyword>
<dbReference type="CDD" id="cd01173">
    <property type="entry name" value="pyridoxal_pyridoxamine_kinase"/>
    <property type="match status" value="1"/>
</dbReference>
<dbReference type="eggNOG" id="KOG2599">
    <property type="taxonomic scope" value="Eukaryota"/>
</dbReference>
<dbReference type="SUPFAM" id="SSF53613">
    <property type="entry name" value="Ribokinase-like"/>
    <property type="match status" value="1"/>
</dbReference>
<keyword evidence="5" id="KW-0418">Kinase</keyword>
<evidence type="ECO:0000256" key="2">
    <source>
        <dbReference type="ARBA" id="ARBA00012104"/>
    </source>
</evidence>
<dbReference type="HOGENOM" id="CLU_046496_3_0_1"/>
<keyword evidence="3" id="KW-0808">Transferase</keyword>
<reference evidence="9" key="1">
    <citation type="journal article" date="2013" name="Nature">
        <title>Pan genome of the phytoplankton Emiliania underpins its global distribution.</title>
        <authorList>
            <person name="Read B.A."/>
            <person name="Kegel J."/>
            <person name="Klute M.J."/>
            <person name="Kuo A."/>
            <person name="Lefebvre S.C."/>
            <person name="Maumus F."/>
            <person name="Mayer C."/>
            <person name="Miller J."/>
            <person name="Monier A."/>
            <person name="Salamov A."/>
            <person name="Young J."/>
            <person name="Aguilar M."/>
            <person name="Claverie J.M."/>
            <person name="Frickenhaus S."/>
            <person name="Gonzalez K."/>
            <person name="Herman E.K."/>
            <person name="Lin Y.C."/>
            <person name="Napier J."/>
            <person name="Ogata H."/>
            <person name="Sarno A.F."/>
            <person name="Shmutz J."/>
            <person name="Schroeder D."/>
            <person name="de Vargas C."/>
            <person name="Verret F."/>
            <person name="von Dassow P."/>
            <person name="Valentin K."/>
            <person name="Van de Peer Y."/>
            <person name="Wheeler G."/>
            <person name="Dacks J.B."/>
            <person name="Delwiche C.F."/>
            <person name="Dyhrman S.T."/>
            <person name="Glockner G."/>
            <person name="John U."/>
            <person name="Richards T."/>
            <person name="Worden A.Z."/>
            <person name="Zhang X."/>
            <person name="Grigoriev I.V."/>
            <person name="Allen A.E."/>
            <person name="Bidle K."/>
            <person name="Borodovsky M."/>
            <person name="Bowler C."/>
            <person name="Brownlee C."/>
            <person name="Cock J.M."/>
            <person name="Elias M."/>
            <person name="Gladyshev V.N."/>
            <person name="Groth M."/>
            <person name="Guda C."/>
            <person name="Hadaegh A."/>
            <person name="Iglesias-Rodriguez M.D."/>
            <person name="Jenkins J."/>
            <person name="Jones B.M."/>
            <person name="Lawson T."/>
            <person name="Leese F."/>
            <person name="Lindquist E."/>
            <person name="Lobanov A."/>
            <person name="Lomsadze A."/>
            <person name="Malik S.B."/>
            <person name="Marsh M.E."/>
            <person name="Mackinder L."/>
            <person name="Mock T."/>
            <person name="Mueller-Roeber B."/>
            <person name="Pagarete A."/>
            <person name="Parker M."/>
            <person name="Probert I."/>
            <person name="Quesneville H."/>
            <person name="Raines C."/>
            <person name="Rensing S.A."/>
            <person name="Riano-Pachon D.M."/>
            <person name="Richier S."/>
            <person name="Rokitta S."/>
            <person name="Shiraiwa Y."/>
            <person name="Soanes D.M."/>
            <person name="van der Giezen M."/>
            <person name="Wahlund T.M."/>
            <person name="Williams B."/>
            <person name="Wilson W."/>
            <person name="Wolfe G."/>
            <person name="Wurch L.L."/>
        </authorList>
    </citation>
    <scope>NUCLEOTIDE SEQUENCE</scope>
</reference>
<proteinExistence type="inferred from homology"/>
<sequence length="309" mass="32381">MRFGPARAFALGARGFASRPPAVLSIQSHVCYGAAGNSAAVFPMRRLGVEVWPVNTVQFSNHTQYAEGWEGLPTPTEQIGLLAKGIERIGALGRCSAILSGYLGTEEQGGAVLDVVRRVKAANPAAIYCCDPVMGHPAKGCVVPEGVQRHHAEASAASADVLCPNVLELGVMTGSEPDTPQAVVRAARALLGAGSARLVLVKHLAHAGLSPDDSFEMLLVGHEEAWHIATPLLPFGRPPVGVGDLTSALFLVGLLQGRSPKAALEHTAGAYFEVMRATSEAEEYELQLVAAQDGLVDPPRSFEAIALDA</sequence>
<dbReference type="EC" id="2.7.1.35" evidence="2"/>
<dbReference type="InterPro" id="IPR029056">
    <property type="entry name" value="Ribokinase-like"/>
</dbReference>
<evidence type="ECO:0000259" key="7">
    <source>
        <dbReference type="Pfam" id="PF08543"/>
    </source>
</evidence>
<dbReference type="STRING" id="2903.R1DV34"/>
<keyword evidence="6" id="KW-0067">ATP-binding</keyword>
<dbReference type="InterPro" id="IPR013749">
    <property type="entry name" value="PM/HMP-P_kinase-1"/>
</dbReference>
<dbReference type="PaxDb" id="2903-EOD14621"/>
<dbReference type="GO" id="GO:0005829">
    <property type="term" value="C:cytosol"/>
    <property type="evidence" value="ECO:0007669"/>
    <property type="project" value="TreeGrafter"/>
</dbReference>
<keyword evidence="9" id="KW-1185">Reference proteome</keyword>
<dbReference type="NCBIfam" id="TIGR00687">
    <property type="entry name" value="pyridox_kin"/>
    <property type="match status" value="1"/>
</dbReference>
<dbReference type="GO" id="GO:0005524">
    <property type="term" value="F:ATP binding"/>
    <property type="evidence" value="ECO:0007669"/>
    <property type="project" value="UniProtKB-KW"/>
</dbReference>
<dbReference type="GO" id="GO:0009443">
    <property type="term" value="P:pyridoxal 5'-phosphate salvage"/>
    <property type="evidence" value="ECO:0007669"/>
    <property type="project" value="InterPro"/>
</dbReference>
<protein>
    <recommendedName>
        <fullName evidence="2">pyridoxal kinase</fullName>
        <ecNumber evidence="2">2.7.1.35</ecNumber>
    </recommendedName>
</protein>
<dbReference type="PANTHER" id="PTHR10534">
    <property type="entry name" value="PYRIDOXAL KINASE"/>
    <property type="match status" value="1"/>
</dbReference>
<evidence type="ECO:0000256" key="1">
    <source>
        <dbReference type="ARBA" id="ARBA00008805"/>
    </source>
</evidence>
<feature type="domain" description="Pyridoxamine kinase/Phosphomethylpyrimidine kinase" evidence="7">
    <location>
        <begin position="86"/>
        <end position="267"/>
    </location>
</feature>
<dbReference type="EnsemblProtists" id="EOD14621">
    <property type="protein sequence ID" value="EOD14621"/>
    <property type="gene ID" value="EMIHUDRAFT_448150"/>
</dbReference>
<dbReference type="NCBIfam" id="NF004398">
    <property type="entry name" value="PRK05756.1"/>
    <property type="match status" value="1"/>
</dbReference>
<accession>A0A0D3ITN6</accession>
<dbReference type="RefSeq" id="XP_005767050.1">
    <property type="nucleotide sequence ID" value="XM_005766993.1"/>
</dbReference>
<evidence type="ECO:0000256" key="3">
    <source>
        <dbReference type="ARBA" id="ARBA00022679"/>
    </source>
</evidence>
<dbReference type="GO" id="GO:0008478">
    <property type="term" value="F:pyridoxal kinase activity"/>
    <property type="evidence" value="ECO:0007669"/>
    <property type="project" value="UniProtKB-EC"/>
</dbReference>
<dbReference type="KEGG" id="ehx:EMIHUDRAFT_448150"/>
<dbReference type="Proteomes" id="UP000013827">
    <property type="component" value="Unassembled WGS sequence"/>
</dbReference>
<evidence type="ECO:0000256" key="5">
    <source>
        <dbReference type="ARBA" id="ARBA00022777"/>
    </source>
</evidence>
<evidence type="ECO:0000313" key="9">
    <source>
        <dbReference type="Proteomes" id="UP000013827"/>
    </source>
</evidence>
<dbReference type="InterPro" id="IPR004625">
    <property type="entry name" value="PyrdxlKinase"/>
</dbReference>
<dbReference type="GeneID" id="17260690"/>
<evidence type="ECO:0000313" key="8">
    <source>
        <dbReference type="EnsemblProtists" id="EOD14621"/>
    </source>
</evidence>
<name>A0A0D3ITN6_EMIH1</name>
<reference evidence="8" key="2">
    <citation type="submission" date="2024-10" db="UniProtKB">
        <authorList>
            <consortium name="EnsemblProtists"/>
        </authorList>
    </citation>
    <scope>IDENTIFICATION</scope>
</reference>
<evidence type="ECO:0000256" key="4">
    <source>
        <dbReference type="ARBA" id="ARBA00022741"/>
    </source>
</evidence>
<dbReference type="OMA" id="VEVWPIH"/>
<dbReference type="AlphaFoldDB" id="A0A0D3ITN6"/>
<dbReference type="PANTHER" id="PTHR10534:SF2">
    <property type="entry name" value="PYRIDOXAL KINASE"/>
    <property type="match status" value="1"/>
</dbReference>